<evidence type="ECO:0000313" key="3">
    <source>
        <dbReference type="Proteomes" id="UP000266723"/>
    </source>
</evidence>
<proteinExistence type="predicted"/>
<dbReference type="Proteomes" id="UP000266723">
    <property type="component" value="Unassembled WGS sequence"/>
</dbReference>
<gene>
    <name evidence="2" type="ORF">DY000_02021319</name>
</gene>
<dbReference type="EMBL" id="QGKV02000299">
    <property type="protein sequence ID" value="KAF3593738.1"/>
    <property type="molecule type" value="Genomic_DNA"/>
</dbReference>
<feature type="region of interest" description="Disordered" evidence="1">
    <location>
        <begin position="25"/>
        <end position="49"/>
    </location>
</feature>
<accession>A0ABQ7EB00</accession>
<organism evidence="2 3">
    <name type="scientific">Brassica cretica</name>
    <name type="common">Mustard</name>
    <dbReference type="NCBI Taxonomy" id="69181"/>
    <lineage>
        <taxon>Eukaryota</taxon>
        <taxon>Viridiplantae</taxon>
        <taxon>Streptophyta</taxon>
        <taxon>Embryophyta</taxon>
        <taxon>Tracheophyta</taxon>
        <taxon>Spermatophyta</taxon>
        <taxon>Magnoliopsida</taxon>
        <taxon>eudicotyledons</taxon>
        <taxon>Gunneridae</taxon>
        <taxon>Pentapetalae</taxon>
        <taxon>rosids</taxon>
        <taxon>malvids</taxon>
        <taxon>Brassicales</taxon>
        <taxon>Brassicaceae</taxon>
        <taxon>Brassiceae</taxon>
        <taxon>Brassica</taxon>
    </lineage>
</organism>
<evidence type="ECO:0000256" key="1">
    <source>
        <dbReference type="SAM" id="MobiDB-lite"/>
    </source>
</evidence>
<name>A0ABQ7EB00_BRACR</name>
<keyword evidence="3" id="KW-1185">Reference proteome</keyword>
<sequence length="89" mass="10010">MIEGILKEDPLELALVRAEAEQSVVNIDADGDENTPSVPPDQPDDPWSEHGLMSYRCLEGFNRYTATELRLEPGCYVATERDERSVATW</sequence>
<comment type="caution">
    <text evidence="2">The sequence shown here is derived from an EMBL/GenBank/DDBJ whole genome shotgun (WGS) entry which is preliminary data.</text>
</comment>
<reference evidence="2 3" key="1">
    <citation type="journal article" date="2020" name="BMC Genomics">
        <title>Intraspecific diversification of the crop wild relative Brassica cretica Lam. using demographic model selection.</title>
        <authorList>
            <person name="Kioukis A."/>
            <person name="Michalopoulou V.A."/>
            <person name="Briers L."/>
            <person name="Pirintsos S."/>
            <person name="Studholme D.J."/>
            <person name="Pavlidis P."/>
            <person name="Sarris P.F."/>
        </authorList>
    </citation>
    <scope>NUCLEOTIDE SEQUENCE [LARGE SCALE GENOMIC DNA]</scope>
    <source>
        <strain evidence="3">cv. PFS-1207/04</strain>
    </source>
</reference>
<evidence type="ECO:0000313" key="2">
    <source>
        <dbReference type="EMBL" id="KAF3593738.1"/>
    </source>
</evidence>
<protein>
    <submittedName>
        <fullName evidence="2">Uncharacterized protein</fullName>
    </submittedName>
</protein>